<dbReference type="Proteomes" id="UP000319908">
    <property type="component" value="Unassembled WGS sequence"/>
</dbReference>
<gene>
    <name evidence="1" type="ORF">Poly21_09590</name>
</gene>
<organism evidence="1 2">
    <name type="scientific">Allorhodopirellula heiligendammensis</name>
    <dbReference type="NCBI Taxonomy" id="2714739"/>
    <lineage>
        <taxon>Bacteria</taxon>
        <taxon>Pseudomonadati</taxon>
        <taxon>Planctomycetota</taxon>
        <taxon>Planctomycetia</taxon>
        <taxon>Pirellulales</taxon>
        <taxon>Pirellulaceae</taxon>
        <taxon>Allorhodopirellula</taxon>
    </lineage>
</organism>
<protein>
    <submittedName>
        <fullName evidence="1">Uncharacterized protein</fullName>
    </submittedName>
</protein>
<accession>A0A5C6C2T1</accession>
<sequence>MSRNISENVSVQDASASASVITIVPRPASAASFFATMHYRFETDEWYLPG</sequence>
<proteinExistence type="predicted"/>
<dbReference type="EMBL" id="SJPU01000001">
    <property type="protein sequence ID" value="TWU18793.1"/>
    <property type="molecule type" value="Genomic_DNA"/>
</dbReference>
<reference evidence="1 2" key="1">
    <citation type="journal article" date="2020" name="Antonie Van Leeuwenhoek">
        <title>Rhodopirellula heiligendammensis sp. nov., Rhodopirellula pilleata sp. nov., and Rhodopirellula solitaria sp. nov. isolated from natural or artificial marine surfaces in Northern Germany and California, USA, and emended description of the genus Rhodopirellula.</title>
        <authorList>
            <person name="Kallscheuer N."/>
            <person name="Wiegand S."/>
            <person name="Jogler M."/>
            <person name="Boedeker C."/>
            <person name="Peeters S.H."/>
            <person name="Rast P."/>
            <person name="Heuer A."/>
            <person name="Jetten M.S.M."/>
            <person name="Rohde M."/>
            <person name="Jogler C."/>
        </authorList>
    </citation>
    <scope>NUCLEOTIDE SEQUENCE [LARGE SCALE GENOMIC DNA]</scope>
    <source>
        <strain evidence="1 2">Poly21</strain>
    </source>
</reference>
<evidence type="ECO:0000313" key="1">
    <source>
        <dbReference type="EMBL" id="TWU18793.1"/>
    </source>
</evidence>
<evidence type="ECO:0000313" key="2">
    <source>
        <dbReference type="Proteomes" id="UP000319908"/>
    </source>
</evidence>
<comment type="caution">
    <text evidence="1">The sequence shown here is derived from an EMBL/GenBank/DDBJ whole genome shotgun (WGS) entry which is preliminary data.</text>
</comment>
<dbReference type="AlphaFoldDB" id="A0A5C6C2T1"/>
<keyword evidence="2" id="KW-1185">Reference proteome</keyword>
<name>A0A5C6C2T1_9BACT</name>